<protein>
    <submittedName>
        <fullName evidence="1">Uncharacterized protein</fullName>
    </submittedName>
</protein>
<gene>
    <name evidence="1" type="ORF">OW763_09215</name>
</gene>
<evidence type="ECO:0000313" key="1">
    <source>
        <dbReference type="EMBL" id="MCY6484518.1"/>
    </source>
</evidence>
<keyword evidence="2" id="KW-1185">Reference proteome</keyword>
<sequence length="60" mass="7077">MKKIDLKVSKTKKKGLTKRKKSNVEIIGQDCFETQEEDMLIDGEYKLKPDEKIIKVFKFD</sequence>
<dbReference type="EMBL" id="JAPQER010000003">
    <property type="protein sequence ID" value="MCY6484518.1"/>
    <property type="molecule type" value="Genomic_DNA"/>
</dbReference>
<proteinExistence type="predicted"/>
<organism evidence="1 2">
    <name type="scientific">Clostridium aestuarii</name>
    <dbReference type="NCBI Taxonomy" id="338193"/>
    <lineage>
        <taxon>Bacteria</taxon>
        <taxon>Bacillati</taxon>
        <taxon>Bacillota</taxon>
        <taxon>Clostridia</taxon>
        <taxon>Eubacteriales</taxon>
        <taxon>Clostridiaceae</taxon>
        <taxon>Clostridium</taxon>
    </lineage>
</organism>
<dbReference type="Proteomes" id="UP001078443">
    <property type="component" value="Unassembled WGS sequence"/>
</dbReference>
<comment type="caution">
    <text evidence="1">The sequence shown here is derived from an EMBL/GenBank/DDBJ whole genome shotgun (WGS) entry which is preliminary data.</text>
</comment>
<reference evidence="1" key="1">
    <citation type="submission" date="2022-12" db="EMBL/GenBank/DDBJ databases">
        <authorList>
            <person name="Wang J."/>
        </authorList>
    </citation>
    <scope>NUCLEOTIDE SEQUENCE</scope>
    <source>
        <strain evidence="1">HY-45-18</strain>
    </source>
</reference>
<accession>A0ABT4CZV6</accession>
<name>A0ABT4CZV6_9CLOT</name>
<dbReference type="RefSeq" id="WP_268040820.1">
    <property type="nucleotide sequence ID" value="NZ_JAPQER010000003.1"/>
</dbReference>
<evidence type="ECO:0000313" key="2">
    <source>
        <dbReference type="Proteomes" id="UP001078443"/>
    </source>
</evidence>